<dbReference type="KEGG" id="schf:IPT68_26385"/>
<proteinExistence type="predicted"/>
<name>A0A7M2T3K5_STRCW</name>
<organism evidence="1 2">
    <name type="scientific">Streptomyces chromofuscus</name>
    <dbReference type="NCBI Taxonomy" id="42881"/>
    <lineage>
        <taxon>Bacteria</taxon>
        <taxon>Bacillati</taxon>
        <taxon>Actinomycetota</taxon>
        <taxon>Actinomycetes</taxon>
        <taxon>Kitasatosporales</taxon>
        <taxon>Streptomycetaceae</taxon>
        <taxon>Streptomyces</taxon>
    </lineage>
</organism>
<dbReference type="InterPro" id="IPR025444">
    <property type="entry name" value="Monooxy_af470"/>
</dbReference>
<dbReference type="RefSeq" id="WP_189700862.1">
    <property type="nucleotide sequence ID" value="NZ_BMTA01000021.1"/>
</dbReference>
<accession>A0A7M2T3K5</accession>
<keyword evidence="2" id="KW-1185">Reference proteome</keyword>
<sequence length="160" mass="17722">MGDKPIAGRMTADAHGDVVVFLIGMRFNSLSAVRSWWPVARAMPRMLRELSRERGQGLLGVQTLLGPRVLYLVQYWESTDKLFAYASAADKEHRPAWAAFNRRLREGKGKVGFWHETYAVPAGGYESVYVNMPAFGLGRATGVVPVARRGERAAERLGSA</sequence>
<dbReference type="Proteomes" id="UP000594008">
    <property type="component" value="Chromosome"/>
</dbReference>
<dbReference type="EMBL" id="CP063374">
    <property type="protein sequence ID" value="QOV43257.1"/>
    <property type="molecule type" value="Genomic_DNA"/>
</dbReference>
<gene>
    <name evidence="1" type="ORF">IPT68_26385</name>
</gene>
<dbReference type="Pfam" id="PF13826">
    <property type="entry name" value="Monooxy_af470-like"/>
    <property type="match status" value="1"/>
</dbReference>
<reference evidence="1 2" key="1">
    <citation type="submission" date="2020-10" db="EMBL/GenBank/DDBJ databases">
        <title>Streptomyces chromofuscus complate genome analysis.</title>
        <authorList>
            <person name="Anwar N."/>
        </authorList>
    </citation>
    <scope>NUCLEOTIDE SEQUENCE [LARGE SCALE GENOMIC DNA]</scope>
    <source>
        <strain evidence="1 2">DSM 40273</strain>
    </source>
</reference>
<dbReference type="AlphaFoldDB" id="A0A7M2T3K5"/>
<evidence type="ECO:0000313" key="1">
    <source>
        <dbReference type="EMBL" id="QOV43257.1"/>
    </source>
</evidence>
<protein>
    <submittedName>
        <fullName evidence="1">DUF4188 domain-containing protein</fullName>
    </submittedName>
</protein>
<evidence type="ECO:0000313" key="2">
    <source>
        <dbReference type="Proteomes" id="UP000594008"/>
    </source>
</evidence>